<evidence type="ECO:0000256" key="2">
    <source>
        <dbReference type="PROSITE-ProRule" id="PRU00284"/>
    </source>
</evidence>
<accession>A0ABW3DIJ8</accession>
<dbReference type="SUPFAM" id="SSF46458">
    <property type="entry name" value="Globin-like"/>
    <property type="match status" value="1"/>
</dbReference>
<dbReference type="PANTHER" id="PTHR32089:SF112">
    <property type="entry name" value="LYSOZYME-LIKE PROTEIN-RELATED"/>
    <property type="match status" value="1"/>
</dbReference>
<dbReference type="InterPro" id="IPR009050">
    <property type="entry name" value="Globin-like_sf"/>
</dbReference>
<dbReference type="Gene3D" id="1.10.490.10">
    <property type="entry name" value="Globins"/>
    <property type="match status" value="1"/>
</dbReference>
<dbReference type="Pfam" id="PF11563">
    <property type="entry name" value="Protoglobin"/>
    <property type="match status" value="1"/>
</dbReference>
<dbReference type="SUPFAM" id="SSF58104">
    <property type="entry name" value="Methyl-accepting chemotaxis protein (MCP) signaling domain"/>
    <property type="match status" value="1"/>
</dbReference>
<dbReference type="PANTHER" id="PTHR32089">
    <property type="entry name" value="METHYL-ACCEPTING CHEMOTAXIS PROTEIN MCPB"/>
    <property type="match status" value="1"/>
</dbReference>
<evidence type="ECO:0000313" key="4">
    <source>
        <dbReference type="EMBL" id="MFD0872414.1"/>
    </source>
</evidence>
<dbReference type="InterPro" id="IPR012292">
    <property type="entry name" value="Globin/Proto"/>
</dbReference>
<organism evidence="4 5">
    <name type="scientific">Paenibacillus residui</name>
    <dbReference type="NCBI Taxonomy" id="629724"/>
    <lineage>
        <taxon>Bacteria</taxon>
        <taxon>Bacillati</taxon>
        <taxon>Bacillota</taxon>
        <taxon>Bacilli</taxon>
        <taxon>Bacillales</taxon>
        <taxon>Paenibacillaceae</taxon>
        <taxon>Paenibacillus</taxon>
    </lineage>
</organism>
<dbReference type="Gene3D" id="1.10.287.950">
    <property type="entry name" value="Methyl-accepting chemotaxis protein"/>
    <property type="match status" value="1"/>
</dbReference>
<feature type="domain" description="Methyl-accepting transducer" evidence="3">
    <location>
        <begin position="171"/>
        <end position="337"/>
    </location>
</feature>
<dbReference type="Proteomes" id="UP001597120">
    <property type="component" value="Unassembled WGS sequence"/>
</dbReference>
<sequence length="337" mass="38794">MINLTEERRRQLEYVGIRDADLSLLKSKKAEFQQIVESLVDELYDHIMAHPELKEVIEKHSTMERLKETQRWYFMSMTEGVIDEEYIQKRMHIGSVHSRIGLDSNWYLGTYMIYLDIASVRFQQTMPQDWVKVIHSLTKMFNFDSQLVLEAYEKLEKAKLEAVSMEQSKMLQGINASIQDLVGMMVQLGASSQSVAEMAENTVNSQEKANHLLYELDKEIQYINEMGTLMQEVSDQTHLLGLNAAIEAARAGEEGRGFEVVANEVRKLASRSREALDQIRLKLTSVHRFLRQVEEESKRTSNYAKNQSVSSQELASFVNMIEKVTSELERLKTAKTG</sequence>
<reference evidence="5" key="1">
    <citation type="journal article" date="2019" name="Int. J. Syst. Evol. Microbiol.">
        <title>The Global Catalogue of Microorganisms (GCM) 10K type strain sequencing project: providing services to taxonomists for standard genome sequencing and annotation.</title>
        <authorList>
            <consortium name="The Broad Institute Genomics Platform"/>
            <consortium name="The Broad Institute Genome Sequencing Center for Infectious Disease"/>
            <person name="Wu L."/>
            <person name="Ma J."/>
        </authorList>
    </citation>
    <scope>NUCLEOTIDE SEQUENCE [LARGE SCALE GENOMIC DNA]</scope>
    <source>
        <strain evidence="5">CCUG 57263</strain>
    </source>
</reference>
<comment type="caution">
    <text evidence="4">The sequence shown here is derived from an EMBL/GenBank/DDBJ whole genome shotgun (WGS) entry which is preliminary data.</text>
</comment>
<evidence type="ECO:0000259" key="3">
    <source>
        <dbReference type="PROSITE" id="PS50111"/>
    </source>
</evidence>
<dbReference type="CDD" id="cd01068">
    <property type="entry name" value="globin_sensor"/>
    <property type="match status" value="1"/>
</dbReference>
<keyword evidence="5" id="KW-1185">Reference proteome</keyword>
<dbReference type="EMBL" id="JBHTIU010000108">
    <property type="protein sequence ID" value="MFD0872414.1"/>
    <property type="molecule type" value="Genomic_DNA"/>
</dbReference>
<dbReference type="PROSITE" id="PS50111">
    <property type="entry name" value="CHEMOTAXIS_TRANSDUC_2"/>
    <property type="match status" value="1"/>
</dbReference>
<protein>
    <submittedName>
        <fullName evidence="4">Protoglobin domain-containing protein</fullName>
    </submittedName>
</protein>
<dbReference type="Pfam" id="PF00015">
    <property type="entry name" value="MCPsignal"/>
    <property type="match status" value="1"/>
</dbReference>
<dbReference type="InterPro" id="IPR004089">
    <property type="entry name" value="MCPsignal_dom"/>
</dbReference>
<dbReference type="InterPro" id="IPR039379">
    <property type="entry name" value="Protoglobin_sensor_dom"/>
</dbReference>
<gene>
    <name evidence="4" type="ORF">ACFQ03_25145</name>
</gene>
<dbReference type="SMART" id="SM00283">
    <property type="entry name" value="MA"/>
    <property type="match status" value="1"/>
</dbReference>
<name>A0ABW3DIJ8_9BACL</name>
<dbReference type="RefSeq" id="WP_379291779.1">
    <property type="nucleotide sequence ID" value="NZ_JBHTIU010000108.1"/>
</dbReference>
<keyword evidence="1 2" id="KW-0807">Transducer</keyword>
<evidence type="ECO:0000313" key="5">
    <source>
        <dbReference type="Proteomes" id="UP001597120"/>
    </source>
</evidence>
<evidence type="ECO:0000256" key="1">
    <source>
        <dbReference type="ARBA" id="ARBA00023224"/>
    </source>
</evidence>
<dbReference type="InterPro" id="IPR044398">
    <property type="entry name" value="Globin-sensor_dom"/>
</dbReference>
<proteinExistence type="predicted"/>